<name>A0A7J7ED95_DICBM</name>
<reference evidence="2 3" key="1">
    <citation type="journal article" date="2020" name="Mol. Biol. Evol.">
        <title>Interspecific Gene Flow and the Evolution of Specialization in Black and White Rhinoceros.</title>
        <authorList>
            <person name="Moodley Y."/>
            <person name="Westbury M.V."/>
            <person name="Russo I.M."/>
            <person name="Gopalakrishnan S."/>
            <person name="Rakotoarivelo A."/>
            <person name="Olsen R.A."/>
            <person name="Prost S."/>
            <person name="Tunstall T."/>
            <person name="Ryder O.A."/>
            <person name="Dalen L."/>
            <person name="Bruford M.W."/>
        </authorList>
    </citation>
    <scope>NUCLEOTIDE SEQUENCE [LARGE SCALE GENOMIC DNA]</scope>
    <source>
        <strain evidence="2">SBR-YM</strain>
        <tissue evidence="2">Skin</tissue>
    </source>
</reference>
<protein>
    <submittedName>
        <fullName evidence="2">Uncharacterized protein</fullName>
    </submittedName>
</protein>
<evidence type="ECO:0000256" key="1">
    <source>
        <dbReference type="SAM" id="MobiDB-lite"/>
    </source>
</evidence>
<organism evidence="2 3">
    <name type="scientific">Diceros bicornis minor</name>
    <name type="common">South-central black rhinoceros</name>
    <dbReference type="NCBI Taxonomy" id="77932"/>
    <lineage>
        <taxon>Eukaryota</taxon>
        <taxon>Metazoa</taxon>
        <taxon>Chordata</taxon>
        <taxon>Craniata</taxon>
        <taxon>Vertebrata</taxon>
        <taxon>Euteleostomi</taxon>
        <taxon>Mammalia</taxon>
        <taxon>Eutheria</taxon>
        <taxon>Laurasiatheria</taxon>
        <taxon>Perissodactyla</taxon>
        <taxon>Rhinocerotidae</taxon>
        <taxon>Diceros</taxon>
    </lineage>
</organism>
<sequence length="86" mass="9266">MSLLTQPIAVAARLTANTTADHLPLKYPHDQTSFTYLLILNDPSNSCPSDSKSQALTRYRSPRPTRPSLGRGSALLPADSAASWGK</sequence>
<feature type="region of interest" description="Disordered" evidence="1">
    <location>
        <begin position="46"/>
        <end position="86"/>
    </location>
</feature>
<evidence type="ECO:0000313" key="2">
    <source>
        <dbReference type="EMBL" id="KAF5913661.1"/>
    </source>
</evidence>
<feature type="non-terminal residue" evidence="2">
    <location>
        <position position="1"/>
    </location>
</feature>
<comment type="caution">
    <text evidence="2">The sequence shown here is derived from an EMBL/GenBank/DDBJ whole genome shotgun (WGS) entry which is preliminary data.</text>
</comment>
<accession>A0A7J7ED95</accession>
<dbReference type="EMBL" id="JACDTQ010003641">
    <property type="protein sequence ID" value="KAF5913661.1"/>
    <property type="molecule type" value="Genomic_DNA"/>
</dbReference>
<keyword evidence="3" id="KW-1185">Reference proteome</keyword>
<evidence type="ECO:0000313" key="3">
    <source>
        <dbReference type="Proteomes" id="UP000551758"/>
    </source>
</evidence>
<gene>
    <name evidence="2" type="ORF">HPG69_017282</name>
</gene>
<feature type="compositionally biased region" description="Polar residues" evidence="1">
    <location>
        <begin position="46"/>
        <end position="56"/>
    </location>
</feature>
<proteinExistence type="predicted"/>
<dbReference type="Proteomes" id="UP000551758">
    <property type="component" value="Unassembled WGS sequence"/>
</dbReference>
<dbReference type="AlphaFoldDB" id="A0A7J7ED95"/>